<feature type="non-terminal residue" evidence="1">
    <location>
        <position position="1"/>
    </location>
</feature>
<accession>A0ABN7VSB0</accession>
<name>A0ABN7VSB0_GIGMA</name>
<evidence type="ECO:0000313" key="2">
    <source>
        <dbReference type="Proteomes" id="UP000789901"/>
    </source>
</evidence>
<reference evidence="1 2" key="1">
    <citation type="submission" date="2021-06" db="EMBL/GenBank/DDBJ databases">
        <authorList>
            <person name="Kallberg Y."/>
            <person name="Tangrot J."/>
            <person name="Rosling A."/>
        </authorList>
    </citation>
    <scope>NUCLEOTIDE SEQUENCE [LARGE SCALE GENOMIC DNA]</scope>
    <source>
        <strain evidence="1 2">120-4 pot B 10/14</strain>
    </source>
</reference>
<dbReference type="EMBL" id="CAJVQB010021040">
    <property type="protein sequence ID" value="CAG8796050.1"/>
    <property type="molecule type" value="Genomic_DNA"/>
</dbReference>
<dbReference type="Proteomes" id="UP000789901">
    <property type="component" value="Unassembled WGS sequence"/>
</dbReference>
<keyword evidence="2" id="KW-1185">Reference proteome</keyword>
<gene>
    <name evidence="1" type="ORF">GMARGA_LOCUS22116</name>
</gene>
<comment type="caution">
    <text evidence="1">The sequence shown here is derived from an EMBL/GenBank/DDBJ whole genome shotgun (WGS) entry which is preliminary data.</text>
</comment>
<proteinExistence type="predicted"/>
<protein>
    <submittedName>
        <fullName evidence="1">42545_t:CDS:1</fullName>
    </submittedName>
</protein>
<organism evidence="1 2">
    <name type="scientific">Gigaspora margarita</name>
    <dbReference type="NCBI Taxonomy" id="4874"/>
    <lineage>
        <taxon>Eukaryota</taxon>
        <taxon>Fungi</taxon>
        <taxon>Fungi incertae sedis</taxon>
        <taxon>Mucoromycota</taxon>
        <taxon>Glomeromycotina</taxon>
        <taxon>Glomeromycetes</taxon>
        <taxon>Diversisporales</taxon>
        <taxon>Gigasporaceae</taxon>
        <taxon>Gigaspora</taxon>
    </lineage>
</organism>
<evidence type="ECO:0000313" key="1">
    <source>
        <dbReference type="EMBL" id="CAG8796050.1"/>
    </source>
</evidence>
<sequence>CGCQDYDTQELINKIPNHESEEQSNSKRLEIKAEKMTEYKYMLASYNKNSNTTITNNCIKETEQAKAQSTSLQNKQHKIVEKDKEYSANDISINIHEWMVTTKQEEKLKECKQGCFGSRDQDLEQQKILHIKRKKSQTC</sequence>